<evidence type="ECO:0008006" key="5">
    <source>
        <dbReference type="Google" id="ProtNLM"/>
    </source>
</evidence>
<keyword evidence="2" id="KW-0732">Signal</keyword>
<sequence length="200" mass="21526">MKLTSAFIFAAIFALKVASSSAAPCEGHNDIGHVHPRDVEADLRDIDARDFYDDLEERDFDDAEIDARVDLDDFEEVEARAIPPWARADRTAIAKYGGKFVNPSVSEPPRGTGYGGRGGRMPKHQQPLSEVKYPGGRATGFGRPGPNNVKQIGKVTTPGSVPKVIPGKAKPAPLKPTAAILAAKKLSRTTLGASRRGRRV</sequence>
<feature type="region of interest" description="Disordered" evidence="1">
    <location>
        <begin position="104"/>
        <end position="172"/>
    </location>
</feature>
<evidence type="ECO:0000313" key="3">
    <source>
        <dbReference type="EMBL" id="KAJ3505349.1"/>
    </source>
</evidence>
<gene>
    <name evidence="3" type="ORF">NLJ89_g7466</name>
</gene>
<dbReference type="EMBL" id="JANKHO010000894">
    <property type="protein sequence ID" value="KAJ3505349.1"/>
    <property type="molecule type" value="Genomic_DNA"/>
</dbReference>
<keyword evidence="4" id="KW-1185">Reference proteome</keyword>
<evidence type="ECO:0000313" key="4">
    <source>
        <dbReference type="Proteomes" id="UP001148786"/>
    </source>
</evidence>
<protein>
    <recommendedName>
        <fullName evidence="5">Secreted protein</fullName>
    </recommendedName>
</protein>
<evidence type="ECO:0000256" key="2">
    <source>
        <dbReference type="SAM" id="SignalP"/>
    </source>
</evidence>
<reference evidence="3" key="1">
    <citation type="submission" date="2022-07" db="EMBL/GenBank/DDBJ databases">
        <title>Genome Sequence of Agrocybe chaxingu.</title>
        <authorList>
            <person name="Buettner E."/>
        </authorList>
    </citation>
    <scope>NUCLEOTIDE SEQUENCE</scope>
    <source>
        <strain evidence="3">MP-N11</strain>
    </source>
</reference>
<feature type="signal peptide" evidence="2">
    <location>
        <begin position="1"/>
        <end position="22"/>
    </location>
</feature>
<evidence type="ECO:0000256" key="1">
    <source>
        <dbReference type="SAM" id="MobiDB-lite"/>
    </source>
</evidence>
<name>A0A9W8JWC0_9AGAR</name>
<feature type="chain" id="PRO_5040789233" description="Secreted protein" evidence="2">
    <location>
        <begin position="23"/>
        <end position="200"/>
    </location>
</feature>
<dbReference type="Proteomes" id="UP001148786">
    <property type="component" value="Unassembled WGS sequence"/>
</dbReference>
<organism evidence="3 4">
    <name type="scientific">Agrocybe chaxingu</name>
    <dbReference type="NCBI Taxonomy" id="84603"/>
    <lineage>
        <taxon>Eukaryota</taxon>
        <taxon>Fungi</taxon>
        <taxon>Dikarya</taxon>
        <taxon>Basidiomycota</taxon>
        <taxon>Agaricomycotina</taxon>
        <taxon>Agaricomycetes</taxon>
        <taxon>Agaricomycetidae</taxon>
        <taxon>Agaricales</taxon>
        <taxon>Agaricineae</taxon>
        <taxon>Strophariaceae</taxon>
        <taxon>Agrocybe</taxon>
    </lineage>
</organism>
<dbReference type="OrthoDB" id="5150177at2759"/>
<proteinExistence type="predicted"/>
<accession>A0A9W8JWC0</accession>
<comment type="caution">
    <text evidence="3">The sequence shown here is derived from an EMBL/GenBank/DDBJ whole genome shotgun (WGS) entry which is preliminary data.</text>
</comment>
<dbReference type="AlphaFoldDB" id="A0A9W8JWC0"/>